<dbReference type="SUPFAM" id="SSF111331">
    <property type="entry name" value="NAD kinase/diacylglycerol kinase-like"/>
    <property type="match status" value="1"/>
</dbReference>
<evidence type="ECO:0000259" key="12">
    <source>
        <dbReference type="PROSITE" id="PS50146"/>
    </source>
</evidence>
<feature type="compositionally biased region" description="Basic and acidic residues" evidence="10">
    <location>
        <begin position="681"/>
        <end position="703"/>
    </location>
</feature>
<keyword evidence="14" id="KW-1185">Reference proteome</keyword>
<dbReference type="GO" id="GO:0004143">
    <property type="term" value="F:ATP-dependent diacylglycerol kinase activity"/>
    <property type="evidence" value="ECO:0007669"/>
    <property type="project" value="UniProtKB-EC"/>
</dbReference>
<feature type="transmembrane region" description="Helical" evidence="11">
    <location>
        <begin position="62"/>
        <end position="80"/>
    </location>
</feature>
<evidence type="ECO:0000256" key="7">
    <source>
        <dbReference type="ARBA" id="ARBA00022840"/>
    </source>
</evidence>
<dbReference type="eggNOG" id="KOG0782">
    <property type="taxonomic scope" value="Eukaryota"/>
</dbReference>
<keyword evidence="6 9" id="KW-0418">Kinase</keyword>
<accession>K8EB09</accession>
<evidence type="ECO:0000256" key="4">
    <source>
        <dbReference type="ARBA" id="ARBA00022741"/>
    </source>
</evidence>
<dbReference type="GO" id="GO:0005524">
    <property type="term" value="F:ATP binding"/>
    <property type="evidence" value="ECO:0007669"/>
    <property type="project" value="UniProtKB-KW"/>
</dbReference>
<evidence type="ECO:0000256" key="6">
    <source>
        <dbReference type="ARBA" id="ARBA00022777"/>
    </source>
</evidence>
<dbReference type="RefSeq" id="XP_007514746.1">
    <property type="nucleotide sequence ID" value="XM_007514684.1"/>
</dbReference>
<evidence type="ECO:0000256" key="5">
    <source>
        <dbReference type="ARBA" id="ARBA00022771"/>
    </source>
</evidence>
<keyword evidence="7 9" id="KW-0067">ATP-binding</keyword>
<dbReference type="InterPro" id="IPR016064">
    <property type="entry name" value="NAD/diacylglycerol_kinase_sf"/>
</dbReference>
<comment type="catalytic activity">
    <reaction evidence="9">
        <text>a 1,2-diacyl-sn-glycerol + ATP = a 1,2-diacyl-sn-glycero-3-phosphate + ADP + H(+)</text>
        <dbReference type="Rhea" id="RHEA:10272"/>
        <dbReference type="ChEBI" id="CHEBI:15378"/>
        <dbReference type="ChEBI" id="CHEBI:17815"/>
        <dbReference type="ChEBI" id="CHEBI:30616"/>
        <dbReference type="ChEBI" id="CHEBI:58608"/>
        <dbReference type="ChEBI" id="CHEBI:456216"/>
        <dbReference type="EC" id="2.7.1.107"/>
    </reaction>
</comment>
<keyword evidence="5" id="KW-0862">Zinc</keyword>
<reference evidence="13 14" key="1">
    <citation type="submission" date="2011-10" db="EMBL/GenBank/DDBJ databases">
        <authorList>
            <person name="Genoscope - CEA"/>
        </authorList>
    </citation>
    <scope>NUCLEOTIDE SEQUENCE [LARGE SCALE GENOMIC DNA]</scope>
    <source>
        <strain evidence="13 14">RCC 1105</strain>
    </source>
</reference>
<dbReference type="STRING" id="41875.K8EB09"/>
<dbReference type="eggNOG" id="KOG1169">
    <property type="taxonomic scope" value="Eukaryota"/>
</dbReference>
<dbReference type="GeneID" id="19017438"/>
<gene>
    <name evidence="13" type="ORF">Bathy02g03250</name>
</gene>
<dbReference type="InterPro" id="IPR001206">
    <property type="entry name" value="Diacylglycerol_kinase_cat_dom"/>
</dbReference>
<dbReference type="GO" id="GO:0008270">
    <property type="term" value="F:zinc ion binding"/>
    <property type="evidence" value="ECO:0007669"/>
    <property type="project" value="UniProtKB-KW"/>
</dbReference>
<sequence length="738" mass="80848">MDRLRRKVFTKASSSSGPILIDLKKNIPPGGDPLLSGWVLNVTSLVERVPFSQYAPKTKEQVWQILVSILVLVISGRWFLAQFAQHRREREGWWHFLKKSRHVRLILPPECVTEAPMRSPLKRVTRKIKKYIKKKGKKSGKNGGMSNGGIQQYFMDDQDAYSPILSVDVDLLPEDAMPLLVFVNSRSGGQTGRHLLEAMRQNLNPLQVVDLHKTGPAPALKLFASVPNVRILVCGGDGTVGWILQALDDLAQEDLDAKMAHASDAVMNASGGSNHSSMNGNTDASASNTNNNNNNNNNNSLGGGGGGLSTAFRKPPVAILPLGTGNDLARVLGWGGGFGFQEIISEILLQVMEAHPTLLDRWTATLTPLPKKELSNPQTPKNVSGTTTPGGGGKSDGEKSGGDKTPGSPTTPRFGSIGGLSTGDNKDGKTKTSLPPNSPQVPKSIDEHASDGKSTGSLVMGPNGQSEIVFQNYLGIGVDAQAALRFHQTRNSKPNLFFSQATNKILYGVFGAKDFLEHSMAGLHRDCLIYADGVLQDIPQEAEGIVLLNINSFAGGVRMWEKDGDFGASSMQDGLIDIVTVHGALHLGQLNWGVDKPVRICQAREVRIECLRKLPMHIDGEPWEQPACQMDIRLKNKSTMLRRTVDSRGASILQMHDALEWANSNAIISPDQKEMIMSEVHRRAEREDDDHRRQREKEKREKGSYNNLMGLATGRRHRNAREKRRGSMMWGSRDALAY</sequence>
<evidence type="ECO:0000313" key="14">
    <source>
        <dbReference type="Proteomes" id="UP000198341"/>
    </source>
</evidence>
<protein>
    <recommendedName>
        <fullName evidence="9">Diacylglycerol kinase</fullName>
        <shortName evidence="9">DAG kinase</shortName>
        <ecNumber evidence="9">2.7.1.107</ecNumber>
    </recommendedName>
</protein>
<dbReference type="PROSITE" id="PS50146">
    <property type="entry name" value="DAGK"/>
    <property type="match status" value="1"/>
</dbReference>
<evidence type="ECO:0000256" key="10">
    <source>
        <dbReference type="SAM" id="MobiDB-lite"/>
    </source>
</evidence>
<dbReference type="SMART" id="SM00046">
    <property type="entry name" value="DAGKc"/>
    <property type="match status" value="1"/>
</dbReference>
<dbReference type="Pfam" id="PF00781">
    <property type="entry name" value="DAGK_cat"/>
    <property type="match status" value="2"/>
</dbReference>
<dbReference type="Pfam" id="PF00609">
    <property type="entry name" value="DAGK_acc"/>
    <property type="match status" value="1"/>
</dbReference>
<dbReference type="InterPro" id="IPR017438">
    <property type="entry name" value="ATP-NAD_kinase_N"/>
</dbReference>
<keyword evidence="3 9" id="KW-0808">Transferase</keyword>
<name>K8EB09_9CHLO</name>
<dbReference type="SMART" id="SM00045">
    <property type="entry name" value="DAGKa"/>
    <property type="match status" value="1"/>
</dbReference>
<keyword evidence="5" id="KW-0863">Zinc-finger</keyword>
<keyword evidence="8 11" id="KW-0472">Membrane</keyword>
<dbReference type="KEGG" id="bpg:Bathy02g03250"/>
<feature type="compositionally biased region" description="Basic residues" evidence="10">
    <location>
        <begin position="714"/>
        <end position="726"/>
    </location>
</feature>
<keyword evidence="11" id="KW-0812">Transmembrane</keyword>
<feature type="region of interest" description="Disordered" evidence="10">
    <location>
        <begin position="681"/>
        <end position="738"/>
    </location>
</feature>
<evidence type="ECO:0000313" key="13">
    <source>
        <dbReference type="EMBL" id="CCO14986.1"/>
    </source>
</evidence>
<evidence type="ECO:0000256" key="3">
    <source>
        <dbReference type="ARBA" id="ARBA00022679"/>
    </source>
</evidence>
<evidence type="ECO:0000256" key="2">
    <source>
        <dbReference type="ARBA" id="ARBA00009280"/>
    </source>
</evidence>
<dbReference type="GO" id="GO:0007200">
    <property type="term" value="P:phospholipase C-activating G protein-coupled receptor signaling pathway"/>
    <property type="evidence" value="ECO:0007669"/>
    <property type="project" value="InterPro"/>
</dbReference>
<dbReference type="AlphaFoldDB" id="K8EB09"/>
<dbReference type="OrthoDB" id="242257at2759"/>
<comment type="subcellular location">
    <subcellularLocation>
        <location evidence="1">Membrane</location>
    </subcellularLocation>
</comment>
<dbReference type="EC" id="2.7.1.107" evidence="9"/>
<proteinExistence type="inferred from homology"/>
<feature type="domain" description="DAGKc" evidence="12">
    <location>
        <begin position="174"/>
        <end position="368"/>
    </location>
</feature>
<dbReference type="Gene3D" id="2.60.200.40">
    <property type="match status" value="1"/>
</dbReference>
<feature type="compositionally biased region" description="Low complexity" evidence="10">
    <location>
        <begin position="268"/>
        <end position="300"/>
    </location>
</feature>
<keyword evidence="11" id="KW-1133">Transmembrane helix</keyword>
<comment type="similarity">
    <text evidence="2 9">Belongs to the eukaryotic diacylglycerol kinase family.</text>
</comment>
<dbReference type="PANTHER" id="PTHR11255:SF54">
    <property type="entry name" value="DIACYLGLYCEROL KINASE THETA"/>
    <property type="match status" value="1"/>
</dbReference>
<dbReference type="Proteomes" id="UP000198341">
    <property type="component" value="Chromosome 2"/>
</dbReference>
<evidence type="ECO:0000256" key="9">
    <source>
        <dbReference type="RuleBase" id="RU361128"/>
    </source>
</evidence>
<evidence type="ECO:0000256" key="1">
    <source>
        <dbReference type="ARBA" id="ARBA00004370"/>
    </source>
</evidence>
<organism evidence="13 14">
    <name type="scientific">Bathycoccus prasinos</name>
    <dbReference type="NCBI Taxonomy" id="41875"/>
    <lineage>
        <taxon>Eukaryota</taxon>
        <taxon>Viridiplantae</taxon>
        <taxon>Chlorophyta</taxon>
        <taxon>Mamiellophyceae</taxon>
        <taxon>Mamiellales</taxon>
        <taxon>Bathycoccaceae</taxon>
        <taxon>Bathycoccus</taxon>
    </lineage>
</organism>
<feature type="region of interest" description="Disordered" evidence="10">
    <location>
        <begin position="369"/>
        <end position="460"/>
    </location>
</feature>
<dbReference type="EMBL" id="FO082277">
    <property type="protein sequence ID" value="CCO14986.1"/>
    <property type="molecule type" value="Genomic_DNA"/>
</dbReference>
<evidence type="ECO:0000256" key="8">
    <source>
        <dbReference type="ARBA" id="ARBA00023136"/>
    </source>
</evidence>
<dbReference type="GO" id="GO:0016020">
    <property type="term" value="C:membrane"/>
    <property type="evidence" value="ECO:0007669"/>
    <property type="project" value="UniProtKB-SubCell"/>
</dbReference>
<dbReference type="Gene3D" id="3.40.50.10330">
    <property type="entry name" value="Probable inorganic polyphosphate/atp-NAD kinase, domain 1"/>
    <property type="match status" value="1"/>
</dbReference>
<feature type="region of interest" description="Disordered" evidence="10">
    <location>
        <begin position="267"/>
        <end position="308"/>
    </location>
</feature>
<dbReference type="PANTHER" id="PTHR11255">
    <property type="entry name" value="DIACYLGLYCEROL KINASE"/>
    <property type="match status" value="1"/>
</dbReference>
<dbReference type="InterPro" id="IPR037607">
    <property type="entry name" value="DGK"/>
</dbReference>
<keyword evidence="5" id="KW-0479">Metal-binding</keyword>
<keyword evidence="4 9" id="KW-0547">Nucleotide-binding</keyword>
<evidence type="ECO:0000256" key="11">
    <source>
        <dbReference type="SAM" id="Phobius"/>
    </source>
</evidence>
<dbReference type="InterPro" id="IPR000756">
    <property type="entry name" value="Diacylglycerol_kin_accessory"/>
</dbReference>